<dbReference type="InterPro" id="IPR020579">
    <property type="entry name" value="Exonuc_VII_lsu_C"/>
</dbReference>
<evidence type="ECO:0000256" key="2">
    <source>
        <dbReference type="ARBA" id="ARBA00022722"/>
    </source>
</evidence>
<feature type="domain" description="Exonuclease VII large subunit C-terminal" evidence="8">
    <location>
        <begin position="125"/>
        <end position="439"/>
    </location>
</feature>
<dbReference type="NCBIfam" id="TIGR00237">
    <property type="entry name" value="xseA"/>
    <property type="match status" value="1"/>
</dbReference>
<dbReference type="EMBL" id="BMFK01000001">
    <property type="protein sequence ID" value="GGE53868.1"/>
    <property type="molecule type" value="Genomic_DNA"/>
</dbReference>
<evidence type="ECO:0000256" key="7">
    <source>
        <dbReference type="SAM" id="Coils"/>
    </source>
</evidence>
<keyword evidence="3 5" id="KW-0378">Hydrolase</keyword>
<feature type="coiled-coil region" evidence="7">
    <location>
        <begin position="270"/>
        <end position="331"/>
    </location>
</feature>
<dbReference type="CDD" id="cd04489">
    <property type="entry name" value="ExoVII_LU_OBF"/>
    <property type="match status" value="1"/>
</dbReference>
<dbReference type="GO" id="GO:0003676">
    <property type="term" value="F:nucleic acid binding"/>
    <property type="evidence" value="ECO:0007669"/>
    <property type="project" value="InterPro"/>
</dbReference>
<comment type="caution">
    <text evidence="10">The sequence shown here is derived from an EMBL/GenBank/DDBJ whole genome shotgun (WGS) entry which is preliminary data.</text>
</comment>
<evidence type="ECO:0000259" key="9">
    <source>
        <dbReference type="Pfam" id="PF13742"/>
    </source>
</evidence>
<evidence type="ECO:0000313" key="10">
    <source>
        <dbReference type="EMBL" id="GGE53868.1"/>
    </source>
</evidence>
<feature type="coiled-coil region" evidence="7">
    <location>
        <begin position="356"/>
        <end position="383"/>
    </location>
</feature>
<feature type="domain" description="OB-fold nucleic acid binding" evidence="9">
    <location>
        <begin position="7"/>
        <end position="102"/>
    </location>
</feature>
<dbReference type="Pfam" id="PF13742">
    <property type="entry name" value="tRNA_anti_2"/>
    <property type="match status" value="1"/>
</dbReference>
<protein>
    <recommendedName>
        <fullName evidence="5">Exodeoxyribonuclease 7 large subunit</fullName>
        <ecNumber evidence="5">3.1.11.6</ecNumber>
    </recommendedName>
    <alternativeName>
        <fullName evidence="5">Exodeoxyribonuclease VII large subunit</fullName>
        <shortName evidence="5">Exonuclease VII large subunit</shortName>
    </alternativeName>
</protein>
<dbReference type="GO" id="GO:0005737">
    <property type="term" value="C:cytoplasm"/>
    <property type="evidence" value="ECO:0007669"/>
    <property type="project" value="UniProtKB-SubCell"/>
</dbReference>
<proteinExistence type="inferred from homology"/>
<sequence>MDEKRYLTVTALTKYMKAKIERDRHLQSLLLKGEISNFKYHSRGHMYFTLKDENARIAAVMFAGYNRGIGFVPEDGMKVLVQGEVSLYEPAGSYQLYVKEMQPDGIGNLHLAYEQLKRKLEGEGLFSPLYKQEIPKYPTTIGVITSPTGAAVRDVLTTIERRYPVAKVVVIPTLVQGGFAAPSIVQSIQKANERGEFDVLIVGRGGGSIEELWAFNEEIVARAIADSKIPIISAVGHETDFTIADFVADLRAPTPTAAAEMAVPSIGDVLERIEQRTLRLQRAMNEKLQEGKNRLKQAEQSYAFRYPKQLYEQKEQQLDRLLEDLTKAINHVYDQKKKMYEQHALRLDKHHPHQQVEHMKSRFANLEKNLQQEVHKILEKKQQQFSSAVSRLEVLNPLHIMNRGYSVAYNEEGSVVKSVKDIRLGESLKVQMQDGHVDCHVQGIEERELTNE</sequence>
<dbReference type="Pfam" id="PF02601">
    <property type="entry name" value="Exonuc_VII_L"/>
    <property type="match status" value="1"/>
</dbReference>
<comment type="catalytic activity">
    <reaction evidence="5 6">
        <text>Exonucleolytic cleavage in either 5'- to 3'- or 3'- to 5'-direction to yield nucleoside 5'-phosphates.</text>
        <dbReference type="EC" id="3.1.11.6"/>
    </reaction>
</comment>
<keyword evidence="7" id="KW-0175">Coiled coil</keyword>
<keyword evidence="11" id="KW-1185">Reference proteome</keyword>
<comment type="function">
    <text evidence="5">Bidirectionally degrades single-stranded DNA into large acid-insoluble oligonucleotides, which are then degraded further into small acid-soluble oligonucleotides.</text>
</comment>
<dbReference type="AlphaFoldDB" id="A0A917AHK8"/>
<organism evidence="10 11">
    <name type="scientific">Priestia taiwanensis</name>
    <dbReference type="NCBI Taxonomy" id="1347902"/>
    <lineage>
        <taxon>Bacteria</taxon>
        <taxon>Bacillati</taxon>
        <taxon>Bacillota</taxon>
        <taxon>Bacilli</taxon>
        <taxon>Bacillales</taxon>
        <taxon>Bacillaceae</taxon>
        <taxon>Priestia</taxon>
    </lineage>
</organism>
<evidence type="ECO:0000256" key="5">
    <source>
        <dbReference type="HAMAP-Rule" id="MF_00378"/>
    </source>
</evidence>
<dbReference type="GO" id="GO:0006308">
    <property type="term" value="P:DNA catabolic process"/>
    <property type="evidence" value="ECO:0007669"/>
    <property type="project" value="UniProtKB-UniRule"/>
</dbReference>
<dbReference type="InterPro" id="IPR025824">
    <property type="entry name" value="OB-fold_nuc-bd_dom"/>
</dbReference>
<dbReference type="PANTHER" id="PTHR30008:SF0">
    <property type="entry name" value="EXODEOXYRIBONUCLEASE 7 LARGE SUBUNIT"/>
    <property type="match status" value="1"/>
</dbReference>
<evidence type="ECO:0000256" key="1">
    <source>
        <dbReference type="ARBA" id="ARBA00022490"/>
    </source>
</evidence>
<dbReference type="InterPro" id="IPR003753">
    <property type="entry name" value="Exonuc_VII_L"/>
</dbReference>
<dbReference type="EC" id="3.1.11.6" evidence="5"/>
<dbReference type="PANTHER" id="PTHR30008">
    <property type="entry name" value="EXODEOXYRIBONUCLEASE 7 LARGE SUBUNIT"/>
    <property type="match status" value="1"/>
</dbReference>
<evidence type="ECO:0000256" key="3">
    <source>
        <dbReference type="ARBA" id="ARBA00022801"/>
    </source>
</evidence>
<keyword evidence="2 5" id="KW-0540">Nuclease</keyword>
<dbReference type="GO" id="GO:0008855">
    <property type="term" value="F:exodeoxyribonuclease VII activity"/>
    <property type="evidence" value="ECO:0007669"/>
    <property type="project" value="UniProtKB-UniRule"/>
</dbReference>
<accession>A0A917AHK8</accession>
<evidence type="ECO:0000256" key="4">
    <source>
        <dbReference type="ARBA" id="ARBA00022839"/>
    </source>
</evidence>
<comment type="subcellular location">
    <subcellularLocation>
        <location evidence="5 6">Cytoplasm</location>
    </subcellularLocation>
</comment>
<evidence type="ECO:0000313" key="11">
    <source>
        <dbReference type="Proteomes" id="UP000605259"/>
    </source>
</evidence>
<reference evidence="10" key="2">
    <citation type="submission" date="2020-09" db="EMBL/GenBank/DDBJ databases">
        <authorList>
            <person name="Sun Q."/>
            <person name="Zhou Y."/>
        </authorList>
    </citation>
    <scope>NUCLEOTIDE SEQUENCE</scope>
    <source>
        <strain evidence="10">CGMCC 1.12698</strain>
    </source>
</reference>
<dbReference type="HAMAP" id="MF_00378">
    <property type="entry name" value="Exonuc_7_L"/>
    <property type="match status" value="1"/>
</dbReference>
<reference evidence="10" key="1">
    <citation type="journal article" date="2014" name="Int. J. Syst. Evol. Microbiol.">
        <title>Complete genome sequence of Corynebacterium casei LMG S-19264T (=DSM 44701T), isolated from a smear-ripened cheese.</title>
        <authorList>
            <consortium name="US DOE Joint Genome Institute (JGI-PGF)"/>
            <person name="Walter F."/>
            <person name="Albersmeier A."/>
            <person name="Kalinowski J."/>
            <person name="Ruckert C."/>
        </authorList>
    </citation>
    <scope>NUCLEOTIDE SEQUENCE</scope>
    <source>
        <strain evidence="10">CGMCC 1.12698</strain>
    </source>
</reference>
<evidence type="ECO:0000259" key="8">
    <source>
        <dbReference type="Pfam" id="PF02601"/>
    </source>
</evidence>
<keyword evidence="4 5" id="KW-0269">Exonuclease</keyword>
<dbReference type="Proteomes" id="UP000605259">
    <property type="component" value="Unassembled WGS sequence"/>
</dbReference>
<keyword evidence="1 5" id="KW-0963">Cytoplasm</keyword>
<name>A0A917AHK8_9BACI</name>
<evidence type="ECO:0000256" key="6">
    <source>
        <dbReference type="RuleBase" id="RU004355"/>
    </source>
</evidence>
<dbReference type="GO" id="GO:0009318">
    <property type="term" value="C:exodeoxyribonuclease VII complex"/>
    <property type="evidence" value="ECO:0007669"/>
    <property type="project" value="UniProtKB-UniRule"/>
</dbReference>
<comment type="subunit">
    <text evidence="5">Heterooligomer composed of large and small subunits.</text>
</comment>
<dbReference type="RefSeq" id="WP_188386439.1">
    <property type="nucleotide sequence ID" value="NZ_BMFK01000001.1"/>
</dbReference>
<gene>
    <name evidence="5 10" type="primary">xseA</name>
    <name evidence="10" type="ORF">GCM10007140_00240</name>
</gene>
<comment type="similarity">
    <text evidence="5 6">Belongs to the XseA family.</text>
</comment>